<dbReference type="InterPro" id="IPR050378">
    <property type="entry name" value="Metallo-dep_Hydrolases_sf"/>
</dbReference>
<evidence type="ECO:0000256" key="6">
    <source>
        <dbReference type="ARBA" id="ARBA00036696"/>
    </source>
</evidence>
<dbReference type="PANTHER" id="PTHR11647:SF1">
    <property type="entry name" value="COLLAPSIN RESPONSE MEDIATOR PROTEIN"/>
    <property type="match status" value="1"/>
</dbReference>
<reference evidence="12" key="2">
    <citation type="submission" date="2025-08" db="UniProtKB">
        <authorList>
            <consortium name="RefSeq"/>
        </authorList>
    </citation>
    <scope>IDENTIFICATION</scope>
    <source>
        <strain evidence="12">S238N-H82</strain>
        <tissue evidence="12">Testes</tissue>
    </source>
</reference>
<dbReference type="InterPro" id="IPR006680">
    <property type="entry name" value="Amidohydro-rel"/>
</dbReference>
<sequence>MPVANRLLVKGGRVVNHDCTVEADVYIEDGVIAQVGTKLATPGGARVLDATGKLVLPGGVDTNVHFQEPGAGCITADDFYTGTKAALAGGTTLVVGFVVQDNDESLEDAFERWKAQGNEKSCCGFTLHGNVTSWDDATSGELKNLVNKGVTSFKTSLAAEARLTDAQLLEMFGRCKELGALPVVHAENGDIIRQMERRLAEQGVTGPEGCVLSRPEEAETEAVFRAITLAHAVNVPLYIQPITGRPAADVIAMARKSGKLVYAEVTSASVAVDGTHCWDPDWRHAAGYVTEPPLRADANTPTHLTNLLANGDLQCLSSADRSYSSEQKAGGNKAPGQTGDLQVCGSGDATLNAEQKALGKDDFRSIPRGVNGAEDRMAVLWETAVHAGKMDENQFVAATSSNAAKLLNMYPKKGRIDVGSDGDLVVWDPAATRTISAKTHHQAVDFNIFEGMVCHGVALSVVLGGKVVIEEGRILAAAGAGKFVPREPFGNYTYGRIAARDRLQKPSKVTREPYTGPVSEPMQTTDGFGRQESARSSRDLHQSSFSLSEMAPELPEVEEVRSPRSRPSTRVINPPGGRSTSLW</sequence>
<keyword evidence="4" id="KW-0479">Metal-binding</keyword>
<dbReference type="InterPro" id="IPR011059">
    <property type="entry name" value="Metal-dep_hydrolase_composite"/>
</dbReference>
<comment type="similarity">
    <text evidence="2">Belongs to the metallo-dependent hydrolases superfamily. Hydantoinase/dihydropyrimidinase family.</text>
</comment>
<organism evidence="11 12">
    <name type="scientific">Branchiostoma floridae</name>
    <name type="common">Florida lancelet</name>
    <name type="synonym">Amphioxus</name>
    <dbReference type="NCBI Taxonomy" id="7739"/>
    <lineage>
        <taxon>Eukaryota</taxon>
        <taxon>Metazoa</taxon>
        <taxon>Chordata</taxon>
        <taxon>Cephalochordata</taxon>
        <taxon>Leptocardii</taxon>
        <taxon>Amphioxiformes</taxon>
        <taxon>Branchiostomatidae</taxon>
        <taxon>Branchiostoma</taxon>
    </lineage>
</organism>
<accession>A0A9J7MZ06</accession>
<keyword evidence="3" id="KW-0597">Phosphoprotein</keyword>
<dbReference type="GO" id="GO:0005829">
    <property type="term" value="C:cytosol"/>
    <property type="evidence" value="ECO:0000318"/>
    <property type="project" value="GO_Central"/>
</dbReference>
<dbReference type="GO" id="GO:0046872">
    <property type="term" value="F:metal ion binding"/>
    <property type="evidence" value="ECO:0007669"/>
    <property type="project" value="UniProtKB-KW"/>
</dbReference>
<keyword evidence="5" id="KW-0378">Hydrolase</keyword>
<dbReference type="GO" id="GO:0006208">
    <property type="term" value="P:pyrimidine nucleobase catabolic process"/>
    <property type="evidence" value="ECO:0000318"/>
    <property type="project" value="GO_Central"/>
</dbReference>
<keyword evidence="11" id="KW-1185">Reference proteome</keyword>
<evidence type="ECO:0000256" key="7">
    <source>
        <dbReference type="ARBA" id="ARBA00039113"/>
    </source>
</evidence>
<dbReference type="InterPro" id="IPR011778">
    <property type="entry name" value="Hydantoinase/dihydroPyrase"/>
</dbReference>
<evidence type="ECO:0000256" key="5">
    <source>
        <dbReference type="ARBA" id="ARBA00022801"/>
    </source>
</evidence>
<feature type="region of interest" description="Disordered" evidence="9">
    <location>
        <begin position="503"/>
        <end position="583"/>
    </location>
</feature>
<evidence type="ECO:0000256" key="4">
    <source>
        <dbReference type="ARBA" id="ARBA00022723"/>
    </source>
</evidence>
<dbReference type="FunFam" id="3.20.20.140:FF:000076">
    <property type="entry name" value="Dihydropyrimidinase like 2"/>
    <property type="match status" value="1"/>
</dbReference>
<dbReference type="InterPro" id="IPR032466">
    <property type="entry name" value="Metal_Hydrolase"/>
</dbReference>
<evidence type="ECO:0000256" key="9">
    <source>
        <dbReference type="SAM" id="MobiDB-lite"/>
    </source>
</evidence>
<comment type="PTM">
    <text evidence="8">Carbamylation allows a single lysine to coordinate two divalent metal cations.</text>
</comment>
<dbReference type="GeneID" id="118421926"/>
<evidence type="ECO:0000313" key="12">
    <source>
        <dbReference type="RefSeq" id="XP_035685326.1"/>
    </source>
</evidence>
<dbReference type="SUPFAM" id="SSF51338">
    <property type="entry name" value="Composite domain of metallo-dependent hydrolases"/>
    <property type="match status" value="2"/>
</dbReference>
<dbReference type="SUPFAM" id="SSF51556">
    <property type="entry name" value="Metallo-dependent hydrolases"/>
    <property type="match status" value="1"/>
</dbReference>
<feature type="modified residue" description="N6-carboxylysine" evidence="8">
    <location>
        <position position="154"/>
    </location>
</feature>
<dbReference type="PANTHER" id="PTHR11647">
    <property type="entry name" value="HYDRANTOINASE/DIHYDROPYRIMIDINASE FAMILY MEMBER"/>
    <property type="match status" value="1"/>
</dbReference>
<evidence type="ECO:0000256" key="3">
    <source>
        <dbReference type="ARBA" id="ARBA00022553"/>
    </source>
</evidence>
<evidence type="ECO:0000256" key="8">
    <source>
        <dbReference type="PIRSR" id="PIRSR611778-50"/>
    </source>
</evidence>
<evidence type="ECO:0000256" key="2">
    <source>
        <dbReference type="ARBA" id="ARBA00008829"/>
    </source>
</evidence>
<dbReference type="Pfam" id="PF01979">
    <property type="entry name" value="Amidohydro_1"/>
    <property type="match status" value="1"/>
</dbReference>
<gene>
    <name evidence="12" type="primary">LOC118421926</name>
</gene>
<dbReference type="OrthoDB" id="10258955at2759"/>
<protein>
    <recommendedName>
        <fullName evidence="7">dihydropyrimidinase</fullName>
        <ecNumber evidence="7">3.5.2.2</ecNumber>
    </recommendedName>
</protein>
<evidence type="ECO:0000313" key="11">
    <source>
        <dbReference type="Proteomes" id="UP000001554"/>
    </source>
</evidence>
<dbReference type="RefSeq" id="XP_035685326.1">
    <property type="nucleotide sequence ID" value="XM_035829433.1"/>
</dbReference>
<dbReference type="CDD" id="cd01314">
    <property type="entry name" value="D-HYD"/>
    <property type="match status" value="1"/>
</dbReference>
<dbReference type="GO" id="GO:0004157">
    <property type="term" value="F:dihydropyrimidinase activity"/>
    <property type="evidence" value="ECO:0000318"/>
    <property type="project" value="GO_Central"/>
</dbReference>
<evidence type="ECO:0000256" key="1">
    <source>
        <dbReference type="ARBA" id="ARBA00001947"/>
    </source>
</evidence>
<dbReference type="Gene3D" id="3.20.20.140">
    <property type="entry name" value="Metal-dependent hydrolases"/>
    <property type="match status" value="2"/>
</dbReference>
<feature type="domain" description="Amidohydrolase-related" evidence="10">
    <location>
        <begin position="54"/>
        <end position="468"/>
    </location>
</feature>
<dbReference type="OMA" id="WNERELY"/>
<reference evidence="11" key="1">
    <citation type="journal article" date="2020" name="Nat. Ecol. Evol.">
        <title>Deeply conserved synteny resolves early events in vertebrate evolution.</title>
        <authorList>
            <person name="Simakov O."/>
            <person name="Marletaz F."/>
            <person name="Yue J.X."/>
            <person name="O'Connell B."/>
            <person name="Jenkins J."/>
            <person name="Brandt A."/>
            <person name="Calef R."/>
            <person name="Tung C.H."/>
            <person name="Huang T.K."/>
            <person name="Schmutz J."/>
            <person name="Satoh N."/>
            <person name="Yu J.K."/>
            <person name="Putnam N.H."/>
            <person name="Green R.E."/>
            <person name="Rokhsar D.S."/>
        </authorList>
    </citation>
    <scope>NUCLEOTIDE SEQUENCE [LARGE SCALE GENOMIC DNA]</scope>
    <source>
        <strain evidence="11">S238N-H82</strain>
    </source>
</reference>
<dbReference type="Proteomes" id="UP000001554">
    <property type="component" value="Chromosome 1"/>
</dbReference>
<proteinExistence type="inferred from homology"/>
<dbReference type="KEGG" id="bfo:118421926"/>
<feature type="region of interest" description="Disordered" evidence="9">
    <location>
        <begin position="320"/>
        <end position="339"/>
    </location>
</feature>
<comment type="cofactor">
    <cofactor evidence="1">
        <name>Zn(2+)</name>
        <dbReference type="ChEBI" id="CHEBI:29105"/>
    </cofactor>
</comment>
<feature type="compositionally biased region" description="Basic and acidic residues" evidence="9">
    <location>
        <begin position="532"/>
        <end position="541"/>
    </location>
</feature>
<evidence type="ECO:0000259" key="10">
    <source>
        <dbReference type="Pfam" id="PF01979"/>
    </source>
</evidence>
<dbReference type="AlphaFoldDB" id="A0A9J7MZ06"/>
<name>A0A9J7MZ06_BRAFL</name>
<dbReference type="FunFam" id="3.20.20.140:FF:000217">
    <property type="entry name" value="Dihydropyrimidinase-related protein 1"/>
    <property type="match status" value="1"/>
</dbReference>
<comment type="catalytic activity">
    <reaction evidence="6">
        <text>5,6-dihydrouracil + H2O = 3-(carbamoylamino)propanoate + H(+)</text>
        <dbReference type="Rhea" id="RHEA:16121"/>
        <dbReference type="ChEBI" id="CHEBI:11892"/>
        <dbReference type="ChEBI" id="CHEBI:15377"/>
        <dbReference type="ChEBI" id="CHEBI:15378"/>
        <dbReference type="ChEBI" id="CHEBI:15901"/>
        <dbReference type="EC" id="3.5.2.2"/>
    </reaction>
</comment>
<dbReference type="EC" id="3.5.2.2" evidence="7"/>